<keyword evidence="2" id="KW-0689">Ribosomal protein</keyword>
<evidence type="ECO:0000256" key="2">
    <source>
        <dbReference type="ARBA" id="ARBA00022980"/>
    </source>
</evidence>
<sequence>MLVSSLNESQDEPEVLGLIAGDDFGELRVETVLKESSAWNPLPRSFSMSAVKGGDNITQRDKPSLSPVPVILLTTKSLDMSHVAKQGDDLTAPTTRLAIALPDPYVAEEPRKITSEERETKAYRTLRDARSRARYEGARKLRQQKKEEEEAAKKK</sequence>
<organism evidence="5 6">
    <name type="scientific">Sphaerobolus stellatus (strain SS14)</name>
    <dbReference type="NCBI Taxonomy" id="990650"/>
    <lineage>
        <taxon>Eukaryota</taxon>
        <taxon>Fungi</taxon>
        <taxon>Dikarya</taxon>
        <taxon>Basidiomycota</taxon>
        <taxon>Agaricomycotina</taxon>
        <taxon>Agaricomycetes</taxon>
        <taxon>Phallomycetidae</taxon>
        <taxon>Geastrales</taxon>
        <taxon>Sphaerobolaceae</taxon>
        <taxon>Sphaerobolus</taxon>
    </lineage>
</organism>
<dbReference type="GO" id="GO:1990904">
    <property type="term" value="C:ribonucleoprotein complex"/>
    <property type="evidence" value="ECO:0007669"/>
    <property type="project" value="UniProtKB-KW"/>
</dbReference>
<evidence type="ECO:0000313" key="5">
    <source>
        <dbReference type="EMBL" id="KIJ45685.1"/>
    </source>
</evidence>
<dbReference type="EMBL" id="KN837111">
    <property type="protein sequence ID" value="KIJ45685.1"/>
    <property type="molecule type" value="Genomic_DNA"/>
</dbReference>
<comment type="similarity">
    <text evidence="1">Belongs to the eukaryotic ribosomal protein eL13 family.</text>
</comment>
<feature type="region of interest" description="Disordered" evidence="4">
    <location>
        <begin position="110"/>
        <end position="155"/>
    </location>
</feature>
<keyword evidence="6" id="KW-1185">Reference proteome</keyword>
<gene>
    <name evidence="5" type="ORF">M422DRAFT_67130</name>
</gene>
<proteinExistence type="inferred from homology"/>
<evidence type="ECO:0000256" key="3">
    <source>
        <dbReference type="ARBA" id="ARBA00023274"/>
    </source>
</evidence>
<keyword evidence="3" id="KW-0687">Ribonucleoprotein</keyword>
<dbReference type="Proteomes" id="UP000054279">
    <property type="component" value="Unassembled WGS sequence"/>
</dbReference>
<dbReference type="AlphaFoldDB" id="A0A0C9W261"/>
<dbReference type="OrthoDB" id="10264538at2759"/>
<evidence type="ECO:0000256" key="4">
    <source>
        <dbReference type="SAM" id="MobiDB-lite"/>
    </source>
</evidence>
<dbReference type="HOGENOM" id="CLU_1696616_0_0_1"/>
<dbReference type="FunFam" id="1.20.5.110:FF:000003">
    <property type="entry name" value="60S ribosomal protein L13"/>
    <property type="match status" value="1"/>
</dbReference>
<accession>A0A0C9W261</accession>
<dbReference type="GO" id="GO:0005840">
    <property type="term" value="C:ribosome"/>
    <property type="evidence" value="ECO:0007669"/>
    <property type="project" value="UniProtKB-KW"/>
</dbReference>
<protein>
    <submittedName>
        <fullName evidence="5">Unplaced genomic scaffold SPHSTscaffold_36, whole genome shotgun sequence</fullName>
    </submittedName>
</protein>
<evidence type="ECO:0000313" key="6">
    <source>
        <dbReference type="Proteomes" id="UP000054279"/>
    </source>
</evidence>
<name>A0A0C9W261_SPHS4</name>
<evidence type="ECO:0000256" key="1">
    <source>
        <dbReference type="ARBA" id="ARBA00005640"/>
    </source>
</evidence>
<reference evidence="5 6" key="1">
    <citation type="submission" date="2014-06" db="EMBL/GenBank/DDBJ databases">
        <title>Evolutionary Origins and Diversification of the Mycorrhizal Mutualists.</title>
        <authorList>
            <consortium name="DOE Joint Genome Institute"/>
            <consortium name="Mycorrhizal Genomics Consortium"/>
            <person name="Kohler A."/>
            <person name="Kuo A."/>
            <person name="Nagy L.G."/>
            <person name="Floudas D."/>
            <person name="Copeland A."/>
            <person name="Barry K.W."/>
            <person name="Cichocki N."/>
            <person name="Veneault-Fourrey C."/>
            <person name="LaButti K."/>
            <person name="Lindquist E.A."/>
            <person name="Lipzen A."/>
            <person name="Lundell T."/>
            <person name="Morin E."/>
            <person name="Murat C."/>
            <person name="Riley R."/>
            <person name="Ohm R."/>
            <person name="Sun H."/>
            <person name="Tunlid A."/>
            <person name="Henrissat B."/>
            <person name="Grigoriev I.V."/>
            <person name="Hibbett D.S."/>
            <person name="Martin F."/>
        </authorList>
    </citation>
    <scope>NUCLEOTIDE SEQUENCE [LARGE SCALE GENOMIC DNA]</scope>
    <source>
        <strain evidence="5 6">SS14</strain>
    </source>
</reference>
<dbReference type="Gene3D" id="1.20.5.110">
    <property type="match status" value="1"/>
</dbReference>